<dbReference type="InterPro" id="IPR017972">
    <property type="entry name" value="Cyt_P450_CS"/>
</dbReference>
<evidence type="ECO:0000256" key="4">
    <source>
        <dbReference type="ARBA" id="ARBA00022723"/>
    </source>
</evidence>
<dbReference type="PANTHER" id="PTHR24305:SF210">
    <property type="entry name" value="CYTOCHROME P450 MONOOXYGENASE ASQL-RELATED"/>
    <property type="match status" value="1"/>
</dbReference>
<feature type="binding site" description="axial binding residue" evidence="6">
    <location>
        <position position="532"/>
    </location>
    <ligand>
        <name>heme</name>
        <dbReference type="ChEBI" id="CHEBI:30413"/>
    </ligand>
    <ligandPart>
        <name>Fe</name>
        <dbReference type="ChEBI" id="CHEBI:18248"/>
    </ligandPart>
</feature>
<evidence type="ECO:0000256" key="7">
    <source>
        <dbReference type="RuleBase" id="RU000461"/>
    </source>
</evidence>
<keyword evidence="8" id="KW-0472">Membrane</keyword>
<dbReference type="PROSITE" id="PS00086">
    <property type="entry name" value="CYTOCHROME_P450"/>
    <property type="match status" value="1"/>
</dbReference>
<organism evidence="9">
    <name type="scientific">Fusarium oxysporum (strain Fo5176)</name>
    <name type="common">Fusarium vascular wilt</name>
    <dbReference type="NCBI Taxonomy" id="660025"/>
    <lineage>
        <taxon>Eukaryota</taxon>
        <taxon>Fungi</taxon>
        <taxon>Dikarya</taxon>
        <taxon>Ascomycota</taxon>
        <taxon>Pezizomycotina</taxon>
        <taxon>Sordariomycetes</taxon>
        <taxon>Hypocreomycetidae</taxon>
        <taxon>Hypocreales</taxon>
        <taxon>Nectriaceae</taxon>
        <taxon>Fusarium</taxon>
        <taxon>Fusarium oxysporum species complex</taxon>
    </lineage>
</organism>
<evidence type="ECO:0000256" key="8">
    <source>
        <dbReference type="SAM" id="Phobius"/>
    </source>
</evidence>
<accession>F9GCZ3</accession>
<keyword evidence="8" id="KW-0812">Transmembrane</keyword>
<comment type="caution">
    <text evidence="9">The sequence shown here is derived from an EMBL/GenBank/DDBJ whole genome shotgun (WGS) entry which is preliminary data.</text>
</comment>
<dbReference type="InterPro" id="IPR050121">
    <property type="entry name" value="Cytochrome_P450_monoxygenase"/>
</dbReference>
<dbReference type="Gene3D" id="1.10.630.10">
    <property type="entry name" value="Cytochrome P450"/>
    <property type="match status" value="1"/>
</dbReference>
<evidence type="ECO:0000256" key="6">
    <source>
        <dbReference type="PIRSR" id="PIRSR602401-1"/>
    </source>
</evidence>
<dbReference type="InterPro" id="IPR036396">
    <property type="entry name" value="Cyt_P450_sf"/>
</dbReference>
<feature type="transmembrane region" description="Helical" evidence="8">
    <location>
        <begin position="108"/>
        <end position="127"/>
    </location>
</feature>
<dbReference type="GO" id="GO:0005506">
    <property type="term" value="F:iron ion binding"/>
    <property type="evidence" value="ECO:0007669"/>
    <property type="project" value="InterPro"/>
</dbReference>
<dbReference type="Pfam" id="PF00067">
    <property type="entry name" value="p450"/>
    <property type="match status" value="1"/>
</dbReference>
<comment type="similarity">
    <text evidence="2 7">Belongs to the cytochrome P450 family.</text>
</comment>
<gene>
    <name evidence="9" type="ORF">FOXB_16527</name>
</gene>
<keyword evidence="3 6" id="KW-0349">Heme</keyword>
<dbReference type="PRINTS" id="PR00463">
    <property type="entry name" value="EP450I"/>
</dbReference>
<evidence type="ECO:0000256" key="2">
    <source>
        <dbReference type="ARBA" id="ARBA00010617"/>
    </source>
</evidence>
<keyword evidence="5 6" id="KW-0408">Iron</keyword>
<keyword evidence="7" id="KW-0560">Oxidoreductase</keyword>
<dbReference type="EMBL" id="AFQF01005286">
    <property type="protein sequence ID" value="EGU72939.1"/>
    <property type="molecule type" value="Genomic_DNA"/>
</dbReference>
<name>F9GCZ3_FUSOF</name>
<dbReference type="InterPro" id="IPR001128">
    <property type="entry name" value="Cyt_P450"/>
</dbReference>
<dbReference type="STRING" id="660025.F9GCZ3"/>
<dbReference type="GO" id="GO:0020037">
    <property type="term" value="F:heme binding"/>
    <property type="evidence" value="ECO:0007669"/>
    <property type="project" value="InterPro"/>
</dbReference>
<dbReference type="GO" id="GO:0016705">
    <property type="term" value="F:oxidoreductase activity, acting on paired donors, with incorporation or reduction of molecular oxygen"/>
    <property type="evidence" value="ECO:0007669"/>
    <property type="project" value="InterPro"/>
</dbReference>
<proteinExistence type="inferred from homology"/>
<comment type="cofactor">
    <cofactor evidence="1 6">
        <name>heme</name>
        <dbReference type="ChEBI" id="CHEBI:30413"/>
    </cofactor>
</comment>
<dbReference type="CDD" id="cd11058">
    <property type="entry name" value="CYP60B-like"/>
    <property type="match status" value="1"/>
</dbReference>
<evidence type="ECO:0008006" key="10">
    <source>
        <dbReference type="Google" id="ProtNLM"/>
    </source>
</evidence>
<evidence type="ECO:0000256" key="5">
    <source>
        <dbReference type="ARBA" id="ARBA00023004"/>
    </source>
</evidence>
<evidence type="ECO:0000256" key="1">
    <source>
        <dbReference type="ARBA" id="ARBA00001971"/>
    </source>
</evidence>
<dbReference type="InterPro" id="IPR002401">
    <property type="entry name" value="Cyt_P450_E_grp-I"/>
</dbReference>
<dbReference type="PANTHER" id="PTHR24305">
    <property type="entry name" value="CYTOCHROME P450"/>
    <property type="match status" value="1"/>
</dbReference>
<keyword evidence="8" id="KW-1133">Transmembrane helix</keyword>
<dbReference type="PRINTS" id="PR00385">
    <property type="entry name" value="P450"/>
</dbReference>
<evidence type="ECO:0000256" key="3">
    <source>
        <dbReference type="ARBA" id="ARBA00022617"/>
    </source>
</evidence>
<dbReference type="GO" id="GO:0004497">
    <property type="term" value="F:monooxygenase activity"/>
    <property type="evidence" value="ECO:0007669"/>
    <property type="project" value="UniProtKB-KW"/>
</dbReference>
<sequence>MSELGEQEFMYVDWANAEANSTEWLPFQQESTLAWVPTSSVTPQRNVFTTRDDAETTPRDSMMLVTYHFTDKPVVTALAPKIPSSITSPSSSAFAFSLATTASTMGPILAFIAILGLYLLGNAIYYVTLHPLANIPGPKICGITRIPYWLASLKGEDVKWMKSLHDRYGPVVRFGPTDVSYTASEAWNDIHGPKVTEKAQEFSVQPVNGVPSMLTTNTENHTRVRRLFSPAFSERALKQQEPLFKKYTDLLMYKISEVGNDGAKPVEMTQLLNFTTFDVMAELCFGHPLNLLAQNEYSPWVRSIFESLKMLPIASMINYYPILNAIFTRFEPKSVTQQRVTHCKHSEDRVNHRLENGSDQPDVWNLVMSAKEGKGLTLQEMHSNAELFMLAGSETTATLLSGCLYNLLTYPEKMKTLLEEIRGKFTNTDDLTFERLAELKYMNACLKEALRVYPPVPIGSPRVVQPGGQQILGKYIPPETRVSVHHYSTYHSEPNFKDADTFVPERWLKTDSKYTGDMWEAHQPFGFGPRNCLGQNMAMHEMRLILATLLFKYDLELCEESRNWADQKSFALWIKTPLMMRAKPVATHTRLNI</sequence>
<dbReference type="SUPFAM" id="SSF48264">
    <property type="entry name" value="Cytochrome P450"/>
    <property type="match status" value="1"/>
</dbReference>
<reference evidence="9" key="1">
    <citation type="journal article" date="2012" name="Mol. Plant Microbe Interact.">
        <title>A highly conserved effector in Fusarium oxysporum is required for full virulence on Arabidopsis.</title>
        <authorList>
            <person name="Thatcher L.F."/>
            <person name="Gardiner D.M."/>
            <person name="Kazan K."/>
            <person name="Manners J."/>
        </authorList>
    </citation>
    <scope>NUCLEOTIDE SEQUENCE [LARGE SCALE GENOMIC DNA]</scope>
    <source>
        <strain evidence="9">Fo5176</strain>
    </source>
</reference>
<dbReference type="OrthoDB" id="1470350at2759"/>
<keyword evidence="7" id="KW-0503">Monooxygenase</keyword>
<dbReference type="AlphaFoldDB" id="F9GCZ3"/>
<keyword evidence="4 6" id="KW-0479">Metal-binding</keyword>
<evidence type="ECO:0000313" key="9">
    <source>
        <dbReference type="EMBL" id="EGU72939.1"/>
    </source>
</evidence>
<protein>
    <recommendedName>
        <fullName evidence="10">Isotrichodermin C-15 hydroxylase</fullName>
    </recommendedName>
</protein>